<dbReference type="GO" id="GO:0016887">
    <property type="term" value="F:ATP hydrolysis activity"/>
    <property type="evidence" value="ECO:0007669"/>
    <property type="project" value="InterPro"/>
</dbReference>
<dbReference type="Gene3D" id="3.40.50.300">
    <property type="entry name" value="P-loop containing nucleotide triphosphate hydrolases"/>
    <property type="match status" value="2"/>
</dbReference>
<feature type="coiled-coil region" evidence="4">
    <location>
        <begin position="236"/>
        <end position="298"/>
    </location>
</feature>
<organism evidence="6 7">
    <name type="scientific">Candidatus Harrisonbacteria bacterium RIFCSPLOWO2_01_FULL_40_28</name>
    <dbReference type="NCBI Taxonomy" id="1798406"/>
    <lineage>
        <taxon>Bacteria</taxon>
        <taxon>Candidatus Harrisoniibacteriota</taxon>
    </lineage>
</organism>
<keyword evidence="2" id="KW-0547">Nucleotide-binding</keyword>
<accession>A0A1G1ZL40</accession>
<dbReference type="AlphaFoldDB" id="A0A1G1ZL40"/>
<dbReference type="InterPro" id="IPR050611">
    <property type="entry name" value="ABCF"/>
</dbReference>
<dbReference type="EMBL" id="MHJI01000021">
    <property type="protein sequence ID" value="OGY65241.1"/>
    <property type="molecule type" value="Genomic_DNA"/>
</dbReference>
<dbReference type="PANTHER" id="PTHR19211:SF14">
    <property type="entry name" value="ATP-BINDING CASSETTE SUB-FAMILY F MEMBER 1"/>
    <property type="match status" value="1"/>
</dbReference>
<evidence type="ECO:0000259" key="5">
    <source>
        <dbReference type="PROSITE" id="PS50893"/>
    </source>
</evidence>
<dbReference type="PROSITE" id="PS50893">
    <property type="entry name" value="ABC_TRANSPORTER_2"/>
    <property type="match status" value="1"/>
</dbReference>
<dbReference type="PANTHER" id="PTHR19211">
    <property type="entry name" value="ATP-BINDING TRANSPORT PROTEIN-RELATED"/>
    <property type="match status" value="1"/>
</dbReference>
<comment type="caution">
    <text evidence="6">The sequence shown here is derived from an EMBL/GenBank/DDBJ whole genome shotgun (WGS) entry which is preliminary data.</text>
</comment>
<dbReference type="Pfam" id="PF00005">
    <property type="entry name" value="ABC_tran"/>
    <property type="match status" value="2"/>
</dbReference>
<evidence type="ECO:0000256" key="2">
    <source>
        <dbReference type="ARBA" id="ARBA00022741"/>
    </source>
</evidence>
<feature type="domain" description="ABC transporter" evidence="5">
    <location>
        <begin position="30"/>
        <end position="245"/>
    </location>
</feature>
<dbReference type="CDD" id="cd03221">
    <property type="entry name" value="ABCF_EF-3"/>
    <property type="match status" value="1"/>
</dbReference>
<dbReference type="InterPro" id="IPR027417">
    <property type="entry name" value="P-loop_NTPase"/>
</dbReference>
<reference evidence="6 7" key="1">
    <citation type="journal article" date="2016" name="Nat. Commun.">
        <title>Thousands of microbial genomes shed light on interconnected biogeochemical processes in an aquifer system.</title>
        <authorList>
            <person name="Anantharaman K."/>
            <person name="Brown C.T."/>
            <person name="Hug L.A."/>
            <person name="Sharon I."/>
            <person name="Castelle C.J."/>
            <person name="Probst A.J."/>
            <person name="Thomas B.C."/>
            <person name="Singh A."/>
            <person name="Wilkins M.J."/>
            <person name="Karaoz U."/>
            <person name="Brodie E.L."/>
            <person name="Williams K.H."/>
            <person name="Hubbard S.S."/>
            <person name="Banfield J.F."/>
        </authorList>
    </citation>
    <scope>NUCLEOTIDE SEQUENCE [LARGE SCALE GENOMIC DNA]</scope>
</reference>
<sequence>MRKQKVKSIDERGSQFNKAALTANHGNVILRFDEVSFDFDDKVILDHVSFGIRERAKITLMGQNGAGKSTLFGLVRGAFIPEEGAIHIKQGLRIAQAMQVVPQEKRTLSLRQFFESAFAQKIYDIDPRIEEVLEVVRLKALFDKKIDEFSGGEQARLLLAYALIQKPDILLLDEPTNNLDKAGIEHLTQFLIEYKNTCLVISHDAEFLNAFTHGVLYLDSHTHKVEYYVGNYLDVVKEIKARIERERMKNVRLEREITERKKQAGFFAQKGGHMRDVARKMNEKIRELEEQFVETREDDKTIREFIIPATLISDKVATLTSVSVVHDHRAIKKKIDVVLKKGDKLLVAGPNGIGKSTFLKNIAKNNELPKESLIGYYRQDFSGLDMDKSVHQTLGEVMEDGTDERLRSVAAQFLLPSDILNSKVVMLSEGQKGLLCFARFVLQRPALLILDEPTNHINFRHLPVIARALKKYEGAMIVVSHMSEFAKELGITETLDLGEL</sequence>
<keyword evidence="3" id="KW-0067">ATP-binding</keyword>
<dbReference type="GO" id="GO:0005524">
    <property type="term" value="F:ATP binding"/>
    <property type="evidence" value="ECO:0007669"/>
    <property type="project" value="UniProtKB-KW"/>
</dbReference>
<evidence type="ECO:0000256" key="1">
    <source>
        <dbReference type="ARBA" id="ARBA00022737"/>
    </source>
</evidence>
<evidence type="ECO:0000256" key="3">
    <source>
        <dbReference type="ARBA" id="ARBA00022840"/>
    </source>
</evidence>
<keyword evidence="1" id="KW-0677">Repeat</keyword>
<proteinExistence type="predicted"/>
<dbReference type="Proteomes" id="UP000178517">
    <property type="component" value="Unassembled WGS sequence"/>
</dbReference>
<dbReference type="InterPro" id="IPR003439">
    <property type="entry name" value="ABC_transporter-like_ATP-bd"/>
</dbReference>
<evidence type="ECO:0000256" key="4">
    <source>
        <dbReference type="SAM" id="Coils"/>
    </source>
</evidence>
<dbReference type="STRING" id="1798406.A3A04_02135"/>
<dbReference type="SUPFAM" id="SSF52540">
    <property type="entry name" value="P-loop containing nucleoside triphosphate hydrolases"/>
    <property type="match status" value="2"/>
</dbReference>
<dbReference type="SMART" id="SM00382">
    <property type="entry name" value="AAA"/>
    <property type="match status" value="2"/>
</dbReference>
<keyword evidence="4" id="KW-0175">Coiled coil</keyword>
<gene>
    <name evidence="6" type="ORF">A3A04_02135</name>
</gene>
<dbReference type="InterPro" id="IPR003593">
    <property type="entry name" value="AAA+_ATPase"/>
</dbReference>
<evidence type="ECO:0000313" key="7">
    <source>
        <dbReference type="Proteomes" id="UP000178517"/>
    </source>
</evidence>
<protein>
    <recommendedName>
        <fullName evidence="5">ABC transporter domain-containing protein</fullName>
    </recommendedName>
</protein>
<name>A0A1G1ZL40_9BACT</name>
<evidence type="ECO:0000313" key="6">
    <source>
        <dbReference type="EMBL" id="OGY65241.1"/>
    </source>
</evidence>